<evidence type="ECO:0000313" key="2">
    <source>
        <dbReference type="EMBL" id="RHY85890.1"/>
    </source>
</evidence>
<dbReference type="Proteomes" id="UP000285712">
    <property type="component" value="Unassembled WGS sequence"/>
</dbReference>
<evidence type="ECO:0000259" key="1">
    <source>
        <dbReference type="PROSITE" id="PS50878"/>
    </source>
</evidence>
<dbReference type="InterPro" id="IPR043502">
    <property type="entry name" value="DNA/RNA_pol_sf"/>
</dbReference>
<name>A0A3R6XM24_APHAT</name>
<dbReference type="Pfam" id="PF00078">
    <property type="entry name" value="RVT_1"/>
    <property type="match status" value="1"/>
</dbReference>
<dbReference type="EMBL" id="QUTG01005303">
    <property type="protein sequence ID" value="RHY85890.1"/>
    <property type="molecule type" value="Genomic_DNA"/>
</dbReference>
<comment type="caution">
    <text evidence="2">The sequence shown here is derived from an EMBL/GenBank/DDBJ whole genome shotgun (WGS) entry which is preliminary data.</text>
</comment>
<accession>A0A3R6XM24</accession>
<gene>
    <name evidence="2" type="ORF">DYB35_013737</name>
</gene>
<sequence>MANGWVSTMSSSHRTILEGETHIEAHHGDMLASVQGNVLPTICYPRSPGPDGLPNSFYRHFQDALTPILLDLFNSILAGGLMPASFADADVIPLKKAGNSVSAMDYRPIAFLNSAYKLFAQVLALRLQPLLSQIIGDQQQGFVPGRTLDDSISRFQRALLEQRHDPGVPAAASAGIACLDIRKAYDSLERAHLECTMQSMGFPPLFTTLVARLHENTTVRFVVNGRRSHIIAPTSGIRQGCPLAPSLFILGMEPLLASLQGLAWQHGILLEDGPDVVPLCCNAHVDDTDIYLRSLDSLPLVLDVLHRFGDMSGLKVQHHKSFGLCLNTAVRDSEAHGIPFIYGRMRRRYLGLQVGLGDLVDDNWDACLQSTERRLRVASSKTTSLPSRARILQSIVQPKIAFMATYYVPSERWARKDNTLTAQGYDSFAHAFASCSAAPWTFVPRHFPTNMDKARLPWLFMLSIGLGMQDLAPMPIPRSRSWFPRPSPRTLLTRRLLFVKHLSTHIHSYVHPSTQLHPKYEDRRLRFFATETPFLSHTK</sequence>
<evidence type="ECO:0000313" key="3">
    <source>
        <dbReference type="Proteomes" id="UP000285712"/>
    </source>
</evidence>
<dbReference type="InterPro" id="IPR000477">
    <property type="entry name" value="RT_dom"/>
</dbReference>
<dbReference type="PROSITE" id="PS50878">
    <property type="entry name" value="RT_POL"/>
    <property type="match status" value="1"/>
</dbReference>
<dbReference type="AlphaFoldDB" id="A0A3R6XM24"/>
<dbReference type="PANTHER" id="PTHR19446">
    <property type="entry name" value="REVERSE TRANSCRIPTASES"/>
    <property type="match status" value="1"/>
</dbReference>
<feature type="domain" description="Reverse transcriptase" evidence="1">
    <location>
        <begin position="75"/>
        <end position="354"/>
    </location>
</feature>
<dbReference type="SUPFAM" id="SSF56672">
    <property type="entry name" value="DNA/RNA polymerases"/>
    <property type="match status" value="1"/>
</dbReference>
<proteinExistence type="predicted"/>
<protein>
    <recommendedName>
        <fullName evidence="1">Reverse transcriptase domain-containing protein</fullName>
    </recommendedName>
</protein>
<organism evidence="2 3">
    <name type="scientific">Aphanomyces astaci</name>
    <name type="common">Crayfish plague agent</name>
    <dbReference type="NCBI Taxonomy" id="112090"/>
    <lineage>
        <taxon>Eukaryota</taxon>
        <taxon>Sar</taxon>
        <taxon>Stramenopiles</taxon>
        <taxon>Oomycota</taxon>
        <taxon>Saprolegniomycetes</taxon>
        <taxon>Saprolegniales</taxon>
        <taxon>Verrucalvaceae</taxon>
        <taxon>Aphanomyces</taxon>
    </lineage>
</organism>
<dbReference type="CDD" id="cd01650">
    <property type="entry name" value="RT_nLTR_like"/>
    <property type="match status" value="1"/>
</dbReference>
<reference evidence="2 3" key="1">
    <citation type="submission" date="2018-08" db="EMBL/GenBank/DDBJ databases">
        <title>Aphanomyces genome sequencing and annotation.</title>
        <authorList>
            <person name="Minardi D."/>
            <person name="Oidtmann B."/>
            <person name="Van Der Giezen M."/>
            <person name="Studholme D.J."/>
        </authorList>
    </citation>
    <scope>NUCLEOTIDE SEQUENCE [LARGE SCALE GENOMIC DNA]</scope>
    <source>
        <strain evidence="2 3">Sv</strain>
    </source>
</reference>